<comment type="catalytic activity">
    <reaction evidence="4">
        <text>2 reduced [2Fe-2S]-[ferredoxin] + NADP(+) + H(+) = 2 oxidized [2Fe-2S]-[ferredoxin] + NADPH</text>
        <dbReference type="Rhea" id="RHEA:20125"/>
        <dbReference type="Rhea" id="RHEA-COMP:10000"/>
        <dbReference type="Rhea" id="RHEA-COMP:10001"/>
        <dbReference type="ChEBI" id="CHEBI:15378"/>
        <dbReference type="ChEBI" id="CHEBI:33737"/>
        <dbReference type="ChEBI" id="CHEBI:33738"/>
        <dbReference type="ChEBI" id="CHEBI:57783"/>
        <dbReference type="ChEBI" id="CHEBI:58349"/>
        <dbReference type="EC" id="1.18.1.2"/>
    </reaction>
</comment>
<evidence type="ECO:0000256" key="4">
    <source>
        <dbReference type="ARBA" id="ARBA00047776"/>
    </source>
</evidence>
<dbReference type="GO" id="GO:0000166">
    <property type="term" value="F:nucleotide binding"/>
    <property type="evidence" value="ECO:0007669"/>
    <property type="project" value="UniProtKB-KW"/>
</dbReference>
<dbReference type="SUPFAM" id="SSF52343">
    <property type="entry name" value="Ferredoxin reductase-like, C-terminal NADP-linked domain"/>
    <property type="match status" value="1"/>
</dbReference>
<dbReference type="PANTHER" id="PTHR47878">
    <property type="entry name" value="OXIDOREDUCTASE FAD/NAD(P)-BINDING DOMAIN PROTEIN"/>
    <property type="match status" value="1"/>
</dbReference>
<sequence>MVNTWAAPFPDAGPAGKWTAETITAIRHWSPTLLSFRVTRSPAFRFKPGHYARLALPDEQGQPVWRPYSLVSASHDDHLEFLVIRIPGGAFSNALARLQVGSTLLVEKNTFGFLTLEQLAPGKVLWLLASGTGLGPMMSILQEPATWRDFERIIVAHSVRHAVELAYREEIVALADNALLAEGGASLCYVPIVTRDTSHAGLRQRIPALLTSGQLEDAAQCTLDVAGSRLMVCGNPEMTAELRSWLAGRGFATTRRGIRGQMAFEQYW</sequence>
<dbReference type="Pfam" id="PF00970">
    <property type="entry name" value="FAD_binding_6"/>
    <property type="match status" value="1"/>
</dbReference>
<feature type="domain" description="FAD-binding FR-type" evidence="5">
    <location>
        <begin position="16"/>
        <end position="117"/>
    </location>
</feature>
<dbReference type="InterPro" id="IPR051930">
    <property type="entry name" value="FNR_type-1"/>
</dbReference>
<evidence type="ECO:0000256" key="2">
    <source>
        <dbReference type="ARBA" id="ARBA00013223"/>
    </source>
</evidence>
<dbReference type="Pfam" id="PF00175">
    <property type="entry name" value="NAD_binding_1"/>
    <property type="match status" value="1"/>
</dbReference>
<accession>A0A8J7FMK5</accession>
<dbReference type="InterPro" id="IPR017927">
    <property type="entry name" value="FAD-bd_FR_type"/>
</dbReference>
<dbReference type="PRINTS" id="PR00410">
    <property type="entry name" value="PHEHYDRXLASE"/>
</dbReference>
<keyword evidence="7" id="KW-1185">Reference proteome</keyword>
<dbReference type="EC" id="1.18.1.2" evidence="2"/>
<dbReference type="InterPro" id="IPR001433">
    <property type="entry name" value="OxRdtase_FAD/NAD-bd"/>
</dbReference>
<organism evidence="6 7">
    <name type="scientific">Chitinilyticum piscinae</name>
    <dbReference type="NCBI Taxonomy" id="2866724"/>
    <lineage>
        <taxon>Bacteria</taxon>
        <taxon>Pseudomonadati</taxon>
        <taxon>Pseudomonadota</taxon>
        <taxon>Betaproteobacteria</taxon>
        <taxon>Neisseriales</taxon>
        <taxon>Chitinibacteraceae</taxon>
        <taxon>Chitinilyticum</taxon>
    </lineage>
</organism>
<evidence type="ECO:0000313" key="7">
    <source>
        <dbReference type="Proteomes" id="UP000604481"/>
    </source>
</evidence>
<dbReference type="GO" id="GO:0004324">
    <property type="term" value="F:ferredoxin-NADP+ reductase activity"/>
    <property type="evidence" value="ECO:0007669"/>
    <property type="project" value="UniProtKB-EC"/>
</dbReference>
<dbReference type="GO" id="GO:0042167">
    <property type="term" value="P:heme catabolic process"/>
    <property type="evidence" value="ECO:0007669"/>
    <property type="project" value="TreeGrafter"/>
</dbReference>
<dbReference type="InterPro" id="IPR039261">
    <property type="entry name" value="FNR_nucleotide-bd"/>
</dbReference>
<name>A0A8J7FMK5_9NEIS</name>
<dbReference type="AlphaFoldDB" id="A0A8J7FMK5"/>
<dbReference type="InterPro" id="IPR033892">
    <property type="entry name" value="FNR_bac"/>
</dbReference>
<dbReference type="Gene3D" id="3.40.50.80">
    <property type="entry name" value="Nucleotide-binding domain of ferredoxin-NADP reductase (FNR) module"/>
    <property type="match status" value="1"/>
</dbReference>
<dbReference type="CDD" id="cd06195">
    <property type="entry name" value="FNR1"/>
    <property type="match status" value="1"/>
</dbReference>
<dbReference type="PANTHER" id="PTHR47878:SF2">
    <property type="entry name" value="OXIDOREDUCTASE FAD_NAD(P)-BINDING DOMAIN PROTEIN"/>
    <property type="match status" value="1"/>
</dbReference>
<gene>
    <name evidence="6" type="ORF">INR99_16460</name>
</gene>
<proteinExistence type="inferred from homology"/>
<protein>
    <recommendedName>
        <fullName evidence="2">ferredoxin--NADP(+) reductase</fullName>
        <ecNumber evidence="2">1.18.1.2</ecNumber>
    </recommendedName>
</protein>
<comment type="caution">
    <text evidence="6">The sequence shown here is derived from an EMBL/GenBank/DDBJ whole genome shotgun (WGS) entry which is preliminary data.</text>
</comment>
<dbReference type="InterPro" id="IPR017938">
    <property type="entry name" value="Riboflavin_synthase-like_b-brl"/>
</dbReference>
<dbReference type="Gene3D" id="2.40.30.10">
    <property type="entry name" value="Translation factors"/>
    <property type="match status" value="1"/>
</dbReference>
<evidence type="ECO:0000259" key="5">
    <source>
        <dbReference type="PROSITE" id="PS51384"/>
    </source>
</evidence>
<evidence type="ECO:0000256" key="1">
    <source>
        <dbReference type="ARBA" id="ARBA00008312"/>
    </source>
</evidence>
<dbReference type="EMBL" id="JADFUA010000015">
    <property type="protein sequence ID" value="MBE9610922.1"/>
    <property type="molecule type" value="Genomic_DNA"/>
</dbReference>
<comment type="similarity">
    <text evidence="1">Belongs to the ferredoxin--NADP reductase type 1 family.</text>
</comment>
<dbReference type="InterPro" id="IPR008333">
    <property type="entry name" value="Cbr1-like_FAD-bd_dom"/>
</dbReference>
<dbReference type="GO" id="GO:0034599">
    <property type="term" value="P:cellular response to oxidative stress"/>
    <property type="evidence" value="ECO:0007669"/>
    <property type="project" value="TreeGrafter"/>
</dbReference>
<dbReference type="PROSITE" id="PS51384">
    <property type="entry name" value="FAD_FR"/>
    <property type="match status" value="1"/>
</dbReference>
<dbReference type="Proteomes" id="UP000604481">
    <property type="component" value="Unassembled WGS sequence"/>
</dbReference>
<keyword evidence="3" id="KW-0547">Nucleotide-binding</keyword>
<evidence type="ECO:0000256" key="3">
    <source>
        <dbReference type="ARBA" id="ARBA00022741"/>
    </source>
</evidence>
<dbReference type="SUPFAM" id="SSF63380">
    <property type="entry name" value="Riboflavin synthase domain-like"/>
    <property type="match status" value="1"/>
</dbReference>
<reference evidence="6 7" key="1">
    <citation type="submission" date="2020-10" db="EMBL/GenBank/DDBJ databases">
        <title>The genome sequence of Chitinilyticum litopenaei 4Y14.</title>
        <authorList>
            <person name="Liu Y."/>
        </authorList>
    </citation>
    <scope>NUCLEOTIDE SEQUENCE [LARGE SCALE GENOMIC DNA]</scope>
    <source>
        <strain evidence="6 7">4Y14</strain>
    </source>
</reference>
<evidence type="ECO:0000313" key="6">
    <source>
        <dbReference type="EMBL" id="MBE9610922.1"/>
    </source>
</evidence>